<dbReference type="InterPro" id="IPR039769">
    <property type="entry name" value="Bud23-like"/>
</dbReference>
<accession>A0A398AEN0</accession>
<feature type="non-terminal residue" evidence="3">
    <location>
        <position position="1"/>
    </location>
</feature>
<organism evidence="3 4">
    <name type="scientific">Brassica campestris</name>
    <name type="common">Field mustard</name>
    <dbReference type="NCBI Taxonomy" id="3711"/>
    <lineage>
        <taxon>Eukaryota</taxon>
        <taxon>Viridiplantae</taxon>
        <taxon>Streptophyta</taxon>
        <taxon>Embryophyta</taxon>
        <taxon>Tracheophyta</taxon>
        <taxon>Spermatophyta</taxon>
        <taxon>Magnoliopsida</taxon>
        <taxon>eudicotyledons</taxon>
        <taxon>Gunneridae</taxon>
        <taxon>Pentapetalae</taxon>
        <taxon>rosids</taxon>
        <taxon>malvids</taxon>
        <taxon>Brassicales</taxon>
        <taxon>Brassicaceae</taxon>
        <taxon>Brassiceae</taxon>
        <taxon>Brassica</taxon>
    </lineage>
</organism>
<dbReference type="PANTHER" id="PTHR12734:SF1">
    <property type="entry name" value="18S RRNA (GUANINE(1575)-N(7))-METHYLTRANSFERASE BUD23 C-TERMINAL DOMAIN-CONTAINING PROTEIN"/>
    <property type="match status" value="1"/>
</dbReference>
<name>A0A398AEN0_BRACM</name>
<protein>
    <recommendedName>
        <fullName evidence="2">18S rRNA (guanine(1575)-N(7))-methyltransferase Bud23 C-terminal domain-containing protein</fullName>
    </recommendedName>
</protein>
<dbReference type="Gene3D" id="3.40.50.150">
    <property type="entry name" value="Vaccinia Virus protein VP39"/>
    <property type="match status" value="1"/>
</dbReference>
<evidence type="ECO:0000259" key="2">
    <source>
        <dbReference type="Pfam" id="PF12589"/>
    </source>
</evidence>
<dbReference type="AlphaFoldDB" id="A0A398AEN0"/>
<dbReference type="EMBL" id="CM010629">
    <property type="protein sequence ID" value="RID74110.1"/>
    <property type="molecule type" value="Genomic_DNA"/>
</dbReference>
<evidence type="ECO:0000313" key="3">
    <source>
        <dbReference type="EMBL" id="RID74110.1"/>
    </source>
</evidence>
<dbReference type="Proteomes" id="UP000264353">
    <property type="component" value="Chromosome A2"/>
</dbReference>
<feature type="region of interest" description="Disordered" evidence="1">
    <location>
        <begin position="147"/>
        <end position="191"/>
    </location>
</feature>
<feature type="compositionally biased region" description="Basic and acidic residues" evidence="1">
    <location>
        <begin position="155"/>
        <end position="174"/>
    </location>
</feature>
<reference evidence="3 4" key="1">
    <citation type="submission" date="2018-06" db="EMBL/GenBank/DDBJ databases">
        <title>WGS assembly of Brassica rapa FPsc.</title>
        <authorList>
            <person name="Bowman J."/>
            <person name="Kohchi T."/>
            <person name="Yamato K."/>
            <person name="Jenkins J."/>
            <person name="Shu S."/>
            <person name="Ishizaki K."/>
            <person name="Yamaoka S."/>
            <person name="Nishihama R."/>
            <person name="Nakamura Y."/>
            <person name="Berger F."/>
            <person name="Adam C."/>
            <person name="Aki S."/>
            <person name="Althoff F."/>
            <person name="Araki T."/>
            <person name="Arteaga-Vazquez M."/>
            <person name="Balasubrmanian S."/>
            <person name="Bauer D."/>
            <person name="Boehm C."/>
            <person name="Briginshaw L."/>
            <person name="Caballero-Perez J."/>
            <person name="Catarino B."/>
            <person name="Chen F."/>
            <person name="Chiyoda S."/>
            <person name="Chovatia M."/>
            <person name="Davies K."/>
            <person name="Delmans M."/>
            <person name="Demura T."/>
            <person name="Dierschke T."/>
            <person name="Dolan L."/>
            <person name="Dorantes-Acosta A."/>
            <person name="Eklund D."/>
            <person name="Florent S."/>
            <person name="Flores-Sandoval E."/>
            <person name="Fujiyama A."/>
            <person name="Fukuzawa H."/>
            <person name="Galik B."/>
            <person name="Grimanelli D."/>
            <person name="Grimwood J."/>
            <person name="Grossniklaus U."/>
            <person name="Hamada T."/>
            <person name="Haseloff J."/>
            <person name="Hetherington A."/>
            <person name="Higo A."/>
            <person name="Hirakawa Y."/>
            <person name="Hundley H."/>
            <person name="Ikeda Y."/>
            <person name="Inoue K."/>
            <person name="Inoue S."/>
            <person name="Ishida S."/>
            <person name="Jia Q."/>
            <person name="Kakita M."/>
            <person name="Kanazawa T."/>
            <person name="Kawai Y."/>
            <person name="Kawashima T."/>
            <person name="Kennedy M."/>
            <person name="Kinose K."/>
            <person name="Kinoshita T."/>
            <person name="Kohara Y."/>
            <person name="Koide E."/>
            <person name="Komatsu K."/>
            <person name="Kopischke S."/>
            <person name="Kubo M."/>
            <person name="Kyozuka J."/>
            <person name="Lagercrantz U."/>
            <person name="Lin S."/>
            <person name="Lindquist E."/>
            <person name="Lipzen A."/>
            <person name="Lu C."/>
            <person name="Luna E."/>
            <person name="Martienssen R."/>
            <person name="Minamino N."/>
            <person name="Mizutani M."/>
            <person name="Mizutani M."/>
            <person name="Mochizuki N."/>
            <person name="Monte I."/>
            <person name="Mosher R."/>
            <person name="Nagasaki H."/>
            <person name="Nakagami H."/>
            <person name="Naramoto S."/>
            <person name="Nishitani K."/>
            <person name="Ohtani M."/>
            <person name="Okamoto T."/>
            <person name="Okumura M."/>
            <person name="Phillips J."/>
            <person name="Pollak B."/>
            <person name="Reinders A."/>
            <person name="Roevekamp M."/>
            <person name="Sano R."/>
            <person name="Sawa S."/>
            <person name="Schmid M."/>
            <person name="Shirakawa M."/>
            <person name="Solano R."/>
            <person name="Spunde A."/>
            <person name="Suetsugu N."/>
            <person name="Sugano S."/>
            <person name="Sugiyama A."/>
            <person name="Sun R."/>
            <person name="Suzuki Y."/>
            <person name="Takenaka M."/>
            <person name="Takezawa D."/>
            <person name="Tomogane H."/>
            <person name="Tsuzuki M."/>
            <person name="Ueda T."/>
            <person name="Umeda M."/>
            <person name="Ward J."/>
            <person name="Watanabe Y."/>
            <person name="Yazaki K."/>
            <person name="Yokoyama R."/>
            <person name="Yoshitake Y."/>
            <person name="Yotsui I."/>
            <person name="Zachgo S."/>
            <person name="Schmutz J."/>
        </authorList>
    </citation>
    <scope>NUCLEOTIDE SEQUENCE [LARGE SCALE GENOMIC DNA]</scope>
    <source>
        <strain evidence="4">cv. B-3</strain>
    </source>
</reference>
<dbReference type="InterPro" id="IPR022238">
    <property type="entry name" value="Bud23_C"/>
</dbReference>
<dbReference type="Pfam" id="PF12589">
    <property type="entry name" value="WBS_methylT"/>
    <property type="match status" value="1"/>
</dbReference>
<dbReference type="GO" id="GO:0016435">
    <property type="term" value="F:rRNA (guanine) methyltransferase activity"/>
    <property type="evidence" value="ECO:0007669"/>
    <property type="project" value="InterPro"/>
</dbReference>
<gene>
    <name evidence="3" type="ORF">BRARA_B01226</name>
</gene>
<evidence type="ECO:0000256" key="1">
    <source>
        <dbReference type="SAM" id="MobiDB-lite"/>
    </source>
</evidence>
<dbReference type="GO" id="GO:0070476">
    <property type="term" value="P:rRNA (guanine-N7)-methylation"/>
    <property type="evidence" value="ECO:0007669"/>
    <property type="project" value="InterPro"/>
</dbReference>
<feature type="domain" description="18S rRNA (guanine(1575)-N(7))-methyltransferase Bud23 C-terminal" evidence="2">
    <location>
        <begin position="109"/>
        <end position="188"/>
    </location>
</feature>
<dbReference type="PANTHER" id="PTHR12734">
    <property type="entry name" value="METHYLTRANSFERASE-RELATED"/>
    <property type="match status" value="1"/>
</dbReference>
<proteinExistence type="predicted"/>
<evidence type="ECO:0000313" key="4">
    <source>
        <dbReference type="Proteomes" id="UP000264353"/>
    </source>
</evidence>
<dbReference type="InterPro" id="IPR029063">
    <property type="entry name" value="SAM-dependent_MTases_sf"/>
</dbReference>
<sequence length="191" mass="22186">KQNLFLLLGDMGQCLGLRAGVLDGAISISAVQWLGNADKSWHEPRLRLKYAFFGSLYRCLSRGARAVFQIYPENLAQRELIFCQAMKAGFSGWFVLDYAHRYQFLVVTCGPLPTNIDYGHKDSCSDDDDDREWNGIEVWVSDRNRPRKLQRTNKNGKERDWVFRKKEQSRRKGNDVPADSKYTARKRKSRF</sequence>